<dbReference type="AlphaFoldDB" id="A0A3S9PTG6"/>
<dbReference type="SMART" id="SM00530">
    <property type="entry name" value="HTH_XRE"/>
    <property type="match status" value="1"/>
</dbReference>
<feature type="domain" description="HTH cro/C1-type" evidence="1">
    <location>
        <begin position="17"/>
        <end position="72"/>
    </location>
</feature>
<sequence>MGLRTNPTQRQRRLGVELRRLRTSSGLSVGRAAAFADLGPAHLGHIEAARTAIPEVKLRALTEAYGCRSEPLVDALVAMSRSTGKGWWTDYKNVQGPHALDLAELEATAIGCRSFQWLYMPGLLQSAEYMQALFESAEPHTEPALIEKYVQFRLSRQRALKDGSLRFHAVIHEAALRMQFVPEDTMRRQILHLVGMARLPHVQVQILPFTASINPPTSSTPFVLFEGPVPELNTAYVEQPVASPFISDPEHLNQFSHFFQSLSTSALPPIDDQVEPEFHARKDSLGLIQHLMYTM</sequence>
<dbReference type="InterPro" id="IPR001387">
    <property type="entry name" value="Cro/C1-type_HTH"/>
</dbReference>
<dbReference type="OrthoDB" id="3462393at2"/>
<organism evidence="2 3">
    <name type="scientific">Streptomyces luteoverticillatus</name>
    <name type="common">Streptoverticillium luteoverticillatus</name>
    <dbReference type="NCBI Taxonomy" id="66425"/>
    <lineage>
        <taxon>Bacteria</taxon>
        <taxon>Bacillati</taxon>
        <taxon>Actinomycetota</taxon>
        <taxon>Actinomycetes</taxon>
        <taxon>Kitasatosporales</taxon>
        <taxon>Streptomycetaceae</taxon>
        <taxon>Streptomyces</taxon>
    </lineage>
</organism>
<dbReference type="Gene3D" id="1.10.260.40">
    <property type="entry name" value="lambda repressor-like DNA-binding domains"/>
    <property type="match status" value="1"/>
</dbReference>
<dbReference type="GO" id="GO:0003677">
    <property type="term" value="F:DNA binding"/>
    <property type="evidence" value="ECO:0007669"/>
    <property type="project" value="InterPro"/>
</dbReference>
<keyword evidence="3" id="KW-1185">Reference proteome</keyword>
<dbReference type="SUPFAM" id="SSF47413">
    <property type="entry name" value="lambda repressor-like DNA-binding domains"/>
    <property type="match status" value="1"/>
</dbReference>
<gene>
    <name evidence="2" type="ORF">EKH77_18150</name>
</gene>
<accession>A0A3S9PTG6</accession>
<dbReference type="Pfam" id="PF13560">
    <property type="entry name" value="HTH_31"/>
    <property type="match status" value="1"/>
</dbReference>
<dbReference type="EMBL" id="CP034587">
    <property type="protein sequence ID" value="AZQ75632.1"/>
    <property type="molecule type" value="Genomic_DNA"/>
</dbReference>
<dbReference type="Pfam" id="PF19054">
    <property type="entry name" value="DUF5753"/>
    <property type="match status" value="1"/>
</dbReference>
<protein>
    <submittedName>
        <fullName evidence="2">XRE family transcriptional regulator</fullName>
    </submittedName>
</protein>
<dbReference type="InterPro" id="IPR010982">
    <property type="entry name" value="Lambda_DNA-bd_dom_sf"/>
</dbReference>
<evidence type="ECO:0000313" key="2">
    <source>
        <dbReference type="EMBL" id="AZQ75632.1"/>
    </source>
</evidence>
<dbReference type="Proteomes" id="UP000267900">
    <property type="component" value="Chromosome"/>
</dbReference>
<dbReference type="CDD" id="cd00093">
    <property type="entry name" value="HTH_XRE"/>
    <property type="match status" value="1"/>
</dbReference>
<proteinExistence type="predicted"/>
<name>A0A3S9PTG6_STRLT</name>
<dbReference type="InterPro" id="IPR043917">
    <property type="entry name" value="DUF5753"/>
</dbReference>
<evidence type="ECO:0000313" key="3">
    <source>
        <dbReference type="Proteomes" id="UP000267900"/>
    </source>
</evidence>
<reference evidence="2 3" key="1">
    <citation type="submission" date="2018-12" db="EMBL/GenBank/DDBJ databases">
        <title>The whole draft genome of Streptomyce luteoverticillatus CGMCC 15060.</title>
        <authorList>
            <person name="Feng Z."/>
            <person name="Chen G."/>
            <person name="Zhang J."/>
            <person name="Zhu H."/>
            <person name="Yu X."/>
            <person name="Zhang W."/>
            <person name="Zhang X."/>
        </authorList>
    </citation>
    <scope>NUCLEOTIDE SEQUENCE [LARGE SCALE GENOMIC DNA]</scope>
    <source>
        <strain evidence="2 3">CGMCC 15060</strain>
    </source>
</reference>
<evidence type="ECO:0000259" key="1">
    <source>
        <dbReference type="SMART" id="SM00530"/>
    </source>
</evidence>